<dbReference type="OrthoDB" id="4481863at2759"/>
<organism evidence="2 3">
    <name type="scientific">Aspergillus ellipticus CBS 707.79</name>
    <dbReference type="NCBI Taxonomy" id="1448320"/>
    <lineage>
        <taxon>Eukaryota</taxon>
        <taxon>Fungi</taxon>
        <taxon>Dikarya</taxon>
        <taxon>Ascomycota</taxon>
        <taxon>Pezizomycotina</taxon>
        <taxon>Eurotiomycetes</taxon>
        <taxon>Eurotiomycetidae</taxon>
        <taxon>Eurotiales</taxon>
        <taxon>Aspergillaceae</taxon>
        <taxon>Aspergillus</taxon>
        <taxon>Aspergillus subgen. Circumdati</taxon>
    </lineage>
</organism>
<keyword evidence="1" id="KW-0732">Signal</keyword>
<evidence type="ECO:0000256" key="1">
    <source>
        <dbReference type="SAM" id="SignalP"/>
    </source>
</evidence>
<evidence type="ECO:0000313" key="3">
    <source>
        <dbReference type="Proteomes" id="UP000247810"/>
    </source>
</evidence>
<dbReference type="AlphaFoldDB" id="A0A319DPZ6"/>
<gene>
    <name evidence="2" type="ORF">BO71DRAFT_33026</name>
</gene>
<proteinExistence type="predicted"/>
<feature type="chain" id="PRO_5016377926" evidence="1">
    <location>
        <begin position="20"/>
        <end position="126"/>
    </location>
</feature>
<name>A0A319DPZ6_9EURO</name>
<dbReference type="EMBL" id="KZ825809">
    <property type="protein sequence ID" value="PYH98674.1"/>
    <property type="molecule type" value="Genomic_DNA"/>
</dbReference>
<dbReference type="VEuPathDB" id="FungiDB:BO71DRAFT_33026"/>
<sequence>MKYTTTVIPAILLLIPTHAFPQPPPGPTPAWQISLYQNKRCTGETTFFYGNATLPCHDAILNGGALGYIVEINNRSNCTVQFSDDTSCNRTIGVVGAGAGLTGCRAPDVQGVEGADAQIRRFSVNC</sequence>
<evidence type="ECO:0000313" key="2">
    <source>
        <dbReference type="EMBL" id="PYH98674.1"/>
    </source>
</evidence>
<dbReference type="Proteomes" id="UP000247810">
    <property type="component" value="Unassembled WGS sequence"/>
</dbReference>
<protein>
    <submittedName>
        <fullName evidence="2">Uncharacterized protein</fullName>
    </submittedName>
</protein>
<reference evidence="2 3" key="1">
    <citation type="submission" date="2018-02" db="EMBL/GenBank/DDBJ databases">
        <title>The genomes of Aspergillus section Nigri reveals drivers in fungal speciation.</title>
        <authorList>
            <consortium name="DOE Joint Genome Institute"/>
            <person name="Vesth T.C."/>
            <person name="Nybo J."/>
            <person name="Theobald S."/>
            <person name="Brandl J."/>
            <person name="Frisvad J.C."/>
            <person name="Nielsen K.F."/>
            <person name="Lyhne E.K."/>
            <person name="Kogle M.E."/>
            <person name="Kuo A."/>
            <person name="Riley R."/>
            <person name="Clum A."/>
            <person name="Nolan M."/>
            <person name="Lipzen A."/>
            <person name="Salamov A."/>
            <person name="Henrissat B."/>
            <person name="Wiebenga A."/>
            <person name="De vries R.P."/>
            <person name="Grigoriev I.V."/>
            <person name="Mortensen U.H."/>
            <person name="Andersen M.R."/>
            <person name="Baker S.E."/>
        </authorList>
    </citation>
    <scope>NUCLEOTIDE SEQUENCE [LARGE SCALE GENOMIC DNA]</scope>
    <source>
        <strain evidence="2 3">CBS 707.79</strain>
    </source>
</reference>
<keyword evidence="3" id="KW-1185">Reference proteome</keyword>
<feature type="signal peptide" evidence="1">
    <location>
        <begin position="1"/>
        <end position="19"/>
    </location>
</feature>
<accession>A0A319DPZ6</accession>